<evidence type="ECO:0000256" key="1">
    <source>
        <dbReference type="ARBA" id="ARBA00009995"/>
    </source>
</evidence>
<dbReference type="FunFam" id="3.40.50.2000:FF:000120">
    <property type="entry name" value="UDP-glycosyltransferase 76C1"/>
    <property type="match status" value="1"/>
</dbReference>
<evidence type="ECO:0000256" key="2">
    <source>
        <dbReference type="ARBA" id="ARBA00022676"/>
    </source>
</evidence>
<keyword evidence="2" id="KW-0808">Transferase</keyword>
<dbReference type="Gene3D" id="3.40.50.2000">
    <property type="entry name" value="Glycogen Phosphorylase B"/>
    <property type="match status" value="1"/>
</dbReference>
<dbReference type="GO" id="GO:0080044">
    <property type="term" value="F:quercetin 7-O-glucosyltransferase activity"/>
    <property type="evidence" value="ECO:0007669"/>
    <property type="project" value="TreeGrafter"/>
</dbReference>
<organism evidence="3 4">
    <name type="scientific">Heracleum sosnowskyi</name>
    <dbReference type="NCBI Taxonomy" id="360622"/>
    <lineage>
        <taxon>Eukaryota</taxon>
        <taxon>Viridiplantae</taxon>
        <taxon>Streptophyta</taxon>
        <taxon>Embryophyta</taxon>
        <taxon>Tracheophyta</taxon>
        <taxon>Spermatophyta</taxon>
        <taxon>Magnoliopsida</taxon>
        <taxon>eudicotyledons</taxon>
        <taxon>Gunneridae</taxon>
        <taxon>Pentapetalae</taxon>
        <taxon>asterids</taxon>
        <taxon>campanulids</taxon>
        <taxon>Apiales</taxon>
        <taxon>Apiaceae</taxon>
        <taxon>Apioideae</taxon>
        <taxon>apioid superclade</taxon>
        <taxon>Tordylieae</taxon>
        <taxon>Tordyliinae</taxon>
        <taxon>Heracleum</taxon>
    </lineage>
</organism>
<comment type="caution">
    <text evidence="3">The sequence shown here is derived from an EMBL/GenBank/DDBJ whole genome shotgun (WGS) entry which is preliminary data.</text>
</comment>
<dbReference type="PANTHER" id="PTHR11926">
    <property type="entry name" value="GLUCOSYL/GLUCURONOSYL TRANSFERASES"/>
    <property type="match status" value="1"/>
</dbReference>
<name>A0AAD8M1I8_9APIA</name>
<sequence>MESQGIQRRPHVVLVPAPLQGHLSPMLELGTLLHSKGFSIIIAHTIFNSPDPCNHPEFTFLPIPDNLGDQNASPATLMTLITTMNDNCEAPMTEILAQIMNKNEKHDQICCIIYDMIMYFSGAVADKLQLPCMILRTSGASAAAAYEHLPRLYAEGYFPLQDSKLQDVVPGLRPLRLKDLATSDMGNIEDILEISAITNNPRNASALIWNTVDHLEHAALAQVQQIYPLSFFAIGLHMDGQLDRVKIATTIKRLIRDKEGKEIRQNANAMKEKTKLSVSKGGSSYSSLNELAELILSNRLPK</sequence>
<evidence type="ECO:0000313" key="4">
    <source>
        <dbReference type="Proteomes" id="UP001237642"/>
    </source>
</evidence>
<dbReference type="Proteomes" id="UP001237642">
    <property type="component" value="Unassembled WGS sequence"/>
</dbReference>
<keyword evidence="4" id="KW-1185">Reference proteome</keyword>
<keyword evidence="2" id="KW-0328">Glycosyltransferase</keyword>
<proteinExistence type="inferred from homology"/>
<accession>A0AAD8M1I8</accession>
<protein>
    <submittedName>
        <fullName evidence="3">UDP-glucose iridoid glucosyltransferase-like</fullName>
    </submittedName>
</protein>
<evidence type="ECO:0000313" key="3">
    <source>
        <dbReference type="EMBL" id="KAK1357196.1"/>
    </source>
</evidence>
<dbReference type="EMBL" id="JAUIZM010000011">
    <property type="protein sequence ID" value="KAK1357196.1"/>
    <property type="molecule type" value="Genomic_DNA"/>
</dbReference>
<gene>
    <name evidence="3" type="ORF">POM88_050452</name>
</gene>
<reference evidence="3" key="2">
    <citation type="submission" date="2023-05" db="EMBL/GenBank/DDBJ databases">
        <authorList>
            <person name="Schelkunov M.I."/>
        </authorList>
    </citation>
    <scope>NUCLEOTIDE SEQUENCE</scope>
    <source>
        <strain evidence="3">Hsosn_3</strain>
        <tissue evidence="3">Leaf</tissue>
    </source>
</reference>
<dbReference type="PANTHER" id="PTHR11926:SF1494">
    <property type="entry name" value="FLAVONOL 3-O-GLUCOSYLTRANSFERASE UGT76E12-RELATED"/>
    <property type="match status" value="1"/>
</dbReference>
<comment type="similarity">
    <text evidence="1">Belongs to the UDP-glycosyltransferase family.</text>
</comment>
<dbReference type="AlphaFoldDB" id="A0AAD8M1I8"/>
<dbReference type="GO" id="GO:0080043">
    <property type="term" value="F:quercetin 3-O-glucosyltransferase activity"/>
    <property type="evidence" value="ECO:0007669"/>
    <property type="project" value="TreeGrafter"/>
</dbReference>
<reference evidence="3" key="1">
    <citation type="submission" date="2023-02" db="EMBL/GenBank/DDBJ databases">
        <title>Genome of toxic invasive species Heracleum sosnowskyi carries increased number of genes despite the absence of recent whole-genome duplications.</title>
        <authorList>
            <person name="Schelkunov M."/>
            <person name="Shtratnikova V."/>
            <person name="Makarenko M."/>
            <person name="Klepikova A."/>
            <person name="Omelchenko D."/>
            <person name="Novikova G."/>
            <person name="Obukhova E."/>
            <person name="Bogdanov V."/>
            <person name="Penin A."/>
            <person name="Logacheva M."/>
        </authorList>
    </citation>
    <scope>NUCLEOTIDE SEQUENCE</scope>
    <source>
        <strain evidence="3">Hsosn_3</strain>
        <tissue evidence="3">Leaf</tissue>
    </source>
</reference>
<dbReference type="SUPFAM" id="SSF53756">
    <property type="entry name" value="UDP-Glycosyltransferase/glycogen phosphorylase"/>
    <property type="match status" value="2"/>
</dbReference>